<comment type="subcellular location">
    <subcellularLocation>
        <location evidence="5">Nucleus</location>
    </subcellularLocation>
</comment>
<dbReference type="InterPro" id="IPR001766">
    <property type="entry name" value="Fork_head_dom"/>
</dbReference>
<evidence type="ECO:0000259" key="7">
    <source>
        <dbReference type="PROSITE" id="PS50039"/>
    </source>
</evidence>
<comment type="caution">
    <text evidence="8">The sequence shown here is derived from an EMBL/GenBank/DDBJ whole genome shotgun (WGS) entry which is preliminary data.</text>
</comment>
<organism evidence="8 9">
    <name type="scientific">Powellomyces hirtus</name>
    <dbReference type="NCBI Taxonomy" id="109895"/>
    <lineage>
        <taxon>Eukaryota</taxon>
        <taxon>Fungi</taxon>
        <taxon>Fungi incertae sedis</taxon>
        <taxon>Chytridiomycota</taxon>
        <taxon>Chytridiomycota incertae sedis</taxon>
        <taxon>Chytridiomycetes</taxon>
        <taxon>Spizellomycetales</taxon>
        <taxon>Powellomycetaceae</taxon>
        <taxon>Powellomyces</taxon>
    </lineage>
</organism>
<dbReference type="InterPro" id="IPR045912">
    <property type="entry name" value="FOXJ2/3-like"/>
</dbReference>
<dbReference type="Pfam" id="PF00250">
    <property type="entry name" value="Forkhead"/>
    <property type="match status" value="1"/>
</dbReference>
<evidence type="ECO:0000256" key="2">
    <source>
        <dbReference type="ARBA" id="ARBA00023125"/>
    </source>
</evidence>
<feature type="DNA-binding region" description="Fork-head" evidence="5">
    <location>
        <begin position="252"/>
        <end position="345"/>
    </location>
</feature>
<reference evidence="8 9" key="1">
    <citation type="journal article" date="2019" name="Sci. Rep.">
        <title>Comparative genomics of chytrid fungi reveal insights into the obligate biotrophic and pathogenic lifestyle of Synchytrium endobioticum.</title>
        <authorList>
            <person name="van de Vossenberg B.T.L.H."/>
            <person name="Warris S."/>
            <person name="Nguyen H.D.T."/>
            <person name="van Gent-Pelzer M.P.E."/>
            <person name="Joly D.L."/>
            <person name="van de Geest H.C."/>
            <person name="Bonants P.J.M."/>
            <person name="Smith D.S."/>
            <person name="Levesque C.A."/>
            <person name="van der Lee T.A.J."/>
        </authorList>
    </citation>
    <scope>NUCLEOTIDE SEQUENCE [LARGE SCALE GENOMIC DNA]</scope>
    <source>
        <strain evidence="8 9">CBS 809.83</strain>
    </source>
</reference>
<dbReference type="PANTHER" id="PTHR46078">
    <property type="entry name" value="FORKHEAD BOX PROTEIN J2 FAMILY MEMBER"/>
    <property type="match status" value="1"/>
</dbReference>
<feature type="domain" description="Fork-head" evidence="7">
    <location>
        <begin position="252"/>
        <end position="345"/>
    </location>
</feature>
<evidence type="ECO:0000313" key="8">
    <source>
        <dbReference type="EMBL" id="TPX59320.1"/>
    </source>
</evidence>
<dbReference type="PRINTS" id="PR00053">
    <property type="entry name" value="FORKHEAD"/>
</dbReference>
<dbReference type="CDD" id="cd00059">
    <property type="entry name" value="FH_FOX"/>
    <property type="match status" value="1"/>
</dbReference>
<dbReference type="GO" id="GO:0005634">
    <property type="term" value="C:nucleus"/>
    <property type="evidence" value="ECO:0007669"/>
    <property type="project" value="UniProtKB-SubCell"/>
</dbReference>
<evidence type="ECO:0000256" key="4">
    <source>
        <dbReference type="ARBA" id="ARBA00023242"/>
    </source>
</evidence>
<name>A0A507E8C4_9FUNG</name>
<dbReference type="InterPro" id="IPR036388">
    <property type="entry name" value="WH-like_DNA-bd_sf"/>
</dbReference>
<dbReference type="GO" id="GO:0000978">
    <property type="term" value="F:RNA polymerase II cis-regulatory region sequence-specific DNA binding"/>
    <property type="evidence" value="ECO:0007669"/>
    <property type="project" value="TreeGrafter"/>
</dbReference>
<dbReference type="PROSITE" id="PS00658">
    <property type="entry name" value="FORK_HEAD_2"/>
    <property type="match status" value="1"/>
</dbReference>
<dbReference type="Proteomes" id="UP000318582">
    <property type="component" value="Unassembled WGS sequence"/>
</dbReference>
<evidence type="ECO:0000256" key="5">
    <source>
        <dbReference type="PROSITE-ProRule" id="PRU00089"/>
    </source>
</evidence>
<keyword evidence="1" id="KW-0805">Transcription regulation</keyword>
<dbReference type="InterPro" id="IPR030456">
    <property type="entry name" value="TF_fork_head_CS_2"/>
</dbReference>
<evidence type="ECO:0000313" key="9">
    <source>
        <dbReference type="Proteomes" id="UP000318582"/>
    </source>
</evidence>
<dbReference type="STRING" id="109895.A0A507E8C4"/>
<dbReference type="PROSITE" id="PS50039">
    <property type="entry name" value="FORK_HEAD_3"/>
    <property type="match status" value="1"/>
</dbReference>
<dbReference type="Gene3D" id="1.10.10.10">
    <property type="entry name" value="Winged helix-like DNA-binding domain superfamily/Winged helix DNA-binding domain"/>
    <property type="match status" value="1"/>
</dbReference>
<protein>
    <recommendedName>
        <fullName evidence="7">Fork-head domain-containing protein</fullName>
    </recommendedName>
</protein>
<gene>
    <name evidence="8" type="ORF">PhCBS80983_g02532</name>
</gene>
<sequence length="409" mass="44782">MTTFQQLFDTEYDLTPPSMILRSSPADAAGSSQNPANIDEISLFGSVDTNIGEWSAWDSPTTPNNWGTFTPSPATPTYANNPTKEPAYTYSSKAPLGKSLSHRIITKVNKFIPALPATPRTPLDRVGFYSPQQIGYNNYPTGPYINPQQTSFSTSLLSSNIGSALDPYNFPSPSPISSSNLSTVIPSSLGGGPYVPYNFPSTPAPTSAISPYAYPLTPNALIPGIPPTPTSANVPSTDVINIPHLEFGMPGKPSYTYCEMLQCALGTHPTGHMTLAEIYAWLIEKFPYFTTASTDWKNSVRHNLSLNKTLFTHEARHSDNPGRGGFWKLNLAQMHQPVKPRERKRSTVRHEPYAAGKAPRKKSKLLPTPHPDVAGKTVPKLPPPRQVQLPQRHLDILIDDWELGTGVFQ</sequence>
<dbReference type="PANTHER" id="PTHR46078:SF2">
    <property type="entry name" value="FORK-HEAD DOMAIN-CONTAINING PROTEIN"/>
    <property type="match status" value="1"/>
</dbReference>
<dbReference type="GO" id="GO:0000981">
    <property type="term" value="F:DNA-binding transcription factor activity, RNA polymerase II-specific"/>
    <property type="evidence" value="ECO:0007669"/>
    <property type="project" value="TreeGrafter"/>
</dbReference>
<keyword evidence="9" id="KW-1185">Reference proteome</keyword>
<dbReference type="EMBL" id="QEAQ01000026">
    <property type="protein sequence ID" value="TPX59320.1"/>
    <property type="molecule type" value="Genomic_DNA"/>
</dbReference>
<keyword evidence="4 5" id="KW-0539">Nucleus</keyword>
<feature type="region of interest" description="Disordered" evidence="6">
    <location>
        <begin position="336"/>
        <end position="386"/>
    </location>
</feature>
<dbReference type="SMART" id="SM00339">
    <property type="entry name" value="FH"/>
    <property type="match status" value="1"/>
</dbReference>
<keyword evidence="2 5" id="KW-0238">DNA-binding</keyword>
<evidence type="ECO:0000256" key="3">
    <source>
        <dbReference type="ARBA" id="ARBA00023163"/>
    </source>
</evidence>
<dbReference type="SUPFAM" id="SSF46785">
    <property type="entry name" value="Winged helix' DNA-binding domain"/>
    <property type="match status" value="1"/>
</dbReference>
<evidence type="ECO:0000256" key="1">
    <source>
        <dbReference type="ARBA" id="ARBA00023015"/>
    </source>
</evidence>
<dbReference type="InterPro" id="IPR036390">
    <property type="entry name" value="WH_DNA-bd_sf"/>
</dbReference>
<accession>A0A507E8C4</accession>
<dbReference type="AlphaFoldDB" id="A0A507E8C4"/>
<keyword evidence="3" id="KW-0804">Transcription</keyword>
<evidence type="ECO:0000256" key="6">
    <source>
        <dbReference type="SAM" id="MobiDB-lite"/>
    </source>
</evidence>
<proteinExistence type="predicted"/>